<gene>
    <name evidence="3" type="ORF">TIFTF001_037330</name>
    <name evidence="2" type="ORF">TIFTF001_049254</name>
</gene>
<dbReference type="AlphaFoldDB" id="A0AA88CLG9"/>
<evidence type="ECO:0000313" key="2">
    <source>
        <dbReference type="EMBL" id="GMN25988.1"/>
    </source>
</evidence>
<keyword evidence="1" id="KW-0472">Membrane</keyword>
<keyword evidence="1" id="KW-0812">Transmembrane</keyword>
<dbReference type="EMBL" id="BTGU01000584">
    <property type="protein sequence ID" value="GMN68276.1"/>
    <property type="molecule type" value="Genomic_DNA"/>
</dbReference>
<accession>A0AA88CLG9</accession>
<reference evidence="2" key="1">
    <citation type="submission" date="2023-07" db="EMBL/GenBank/DDBJ databases">
        <title>draft genome sequence of fig (Ficus carica).</title>
        <authorList>
            <person name="Takahashi T."/>
            <person name="Nishimura K."/>
        </authorList>
    </citation>
    <scope>NUCLEOTIDE SEQUENCE</scope>
</reference>
<evidence type="ECO:0000313" key="3">
    <source>
        <dbReference type="EMBL" id="GMN68276.1"/>
    </source>
</evidence>
<evidence type="ECO:0000256" key="1">
    <source>
        <dbReference type="SAM" id="Phobius"/>
    </source>
</evidence>
<proteinExistence type="predicted"/>
<name>A0AA88CLG9_FICCA</name>
<dbReference type="Proteomes" id="UP001187192">
    <property type="component" value="Unassembled WGS sequence"/>
</dbReference>
<keyword evidence="1" id="KW-1133">Transmembrane helix</keyword>
<sequence>MAISKSKRGLCPHNPPASSLAAMMMIVAAVILINANSGGAAVLVKSNATYGCFTGREEECLIAEDLDLEYLFMEYSSHAARVLQTIDPSSVGTQANKPETVPCPNGMGNQYNCDTMKNKKKAPKCRDKYDRTPGCVR</sequence>
<keyword evidence="4" id="KW-1185">Reference proteome</keyword>
<feature type="transmembrane region" description="Helical" evidence="1">
    <location>
        <begin position="20"/>
        <end position="44"/>
    </location>
</feature>
<evidence type="ECO:0000313" key="4">
    <source>
        <dbReference type="Proteomes" id="UP001187192"/>
    </source>
</evidence>
<dbReference type="EMBL" id="BTGU01006962">
    <property type="protein sequence ID" value="GMN25988.1"/>
    <property type="molecule type" value="Genomic_DNA"/>
</dbReference>
<comment type="caution">
    <text evidence="2">The sequence shown here is derived from an EMBL/GenBank/DDBJ whole genome shotgun (WGS) entry which is preliminary data.</text>
</comment>
<organism evidence="2 4">
    <name type="scientific">Ficus carica</name>
    <name type="common">Common fig</name>
    <dbReference type="NCBI Taxonomy" id="3494"/>
    <lineage>
        <taxon>Eukaryota</taxon>
        <taxon>Viridiplantae</taxon>
        <taxon>Streptophyta</taxon>
        <taxon>Embryophyta</taxon>
        <taxon>Tracheophyta</taxon>
        <taxon>Spermatophyta</taxon>
        <taxon>Magnoliopsida</taxon>
        <taxon>eudicotyledons</taxon>
        <taxon>Gunneridae</taxon>
        <taxon>Pentapetalae</taxon>
        <taxon>rosids</taxon>
        <taxon>fabids</taxon>
        <taxon>Rosales</taxon>
        <taxon>Moraceae</taxon>
        <taxon>Ficeae</taxon>
        <taxon>Ficus</taxon>
    </lineage>
</organism>
<protein>
    <submittedName>
        <fullName evidence="2">Uncharacterized protein</fullName>
    </submittedName>
</protein>